<evidence type="ECO:0000313" key="3">
    <source>
        <dbReference type="Proteomes" id="UP000291659"/>
    </source>
</evidence>
<keyword evidence="1" id="KW-0472">Membrane</keyword>
<keyword evidence="3" id="KW-1185">Reference proteome</keyword>
<evidence type="ECO:0000313" key="2">
    <source>
        <dbReference type="EMBL" id="TAX65197.1"/>
    </source>
</evidence>
<accession>A0ABY1WYL2</accession>
<dbReference type="Proteomes" id="UP000291659">
    <property type="component" value="Unassembled WGS sequence"/>
</dbReference>
<evidence type="ECO:0000256" key="1">
    <source>
        <dbReference type="SAM" id="Phobius"/>
    </source>
</evidence>
<comment type="caution">
    <text evidence="2">The sequence shown here is derived from an EMBL/GenBank/DDBJ whole genome shotgun (WGS) entry which is preliminary data.</text>
</comment>
<proteinExistence type="predicted"/>
<reference evidence="2 3" key="1">
    <citation type="submission" date="2019-02" db="EMBL/GenBank/DDBJ databases">
        <title>The genomic architecture of introgression among sibling species of bacteria.</title>
        <authorList>
            <person name="Cavassim M.I.A."/>
            <person name="Moeskjaer S."/>
            <person name="Moslemi C."/>
            <person name="Fields B."/>
            <person name="Bachmann A."/>
            <person name="Vilhjalmsson B."/>
            <person name="Schierup M.H."/>
            <person name="Young J.P.W."/>
            <person name="Andersen S.U."/>
        </authorList>
    </citation>
    <scope>NUCLEOTIDE SEQUENCE [LARGE SCALE GENOMIC DNA]</scope>
    <source>
        <strain evidence="2 3">SM141A</strain>
    </source>
</reference>
<organism evidence="2 3">
    <name type="scientific">Rhizobium ruizarguesonis</name>
    <dbReference type="NCBI Taxonomy" id="2081791"/>
    <lineage>
        <taxon>Bacteria</taxon>
        <taxon>Pseudomonadati</taxon>
        <taxon>Pseudomonadota</taxon>
        <taxon>Alphaproteobacteria</taxon>
        <taxon>Hyphomicrobiales</taxon>
        <taxon>Rhizobiaceae</taxon>
        <taxon>Rhizobium/Agrobacterium group</taxon>
        <taxon>Rhizobium</taxon>
    </lineage>
</organism>
<dbReference type="RefSeq" id="WP_130657497.1">
    <property type="nucleotide sequence ID" value="NZ_SIOM01000016.1"/>
</dbReference>
<feature type="transmembrane region" description="Helical" evidence="1">
    <location>
        <begin position="39"/>
        <end position="57"/>
    </location>
</feature>
<feature type="transmembrane region" description="Helical" evidence="1">
    <location>
        <begin position="6"/>
        <end position="27"/>
    </location>
</feature>
<dbReference type="EMBL" id="SIOX01000011">
    <property type="protein sequence ID" value="TAX65197.1"/>
    <property type="molecule type" value="Genomic_DNA"/>
</dbReference>
<gene>
    <name evidence="2" type="ORF">ELH98_35575</name>
</gene>
<name>A0ABY1WYL2_9HYPH</name>
<keyword evidence="1" id="KW-1133">Transmembrane helix</keyword>
<keyword evidence="1" id="KW-0812">Transmembrane</keyword>
<sequence>MVGESFFTFDTFGTLVGAAGVIVIVANTIRRVTHWNSPALPFLISLLVGFFIAGSLANTLHGLSDYVLAFVNSCLLFCTATGGQEVTAVATAPRQPSATEPHSWSNRKPVRYFSSWFRGA</sequence>
<protein>
    <submittedName>
        <fullName evidence="2">Uncharacterized protein</fullName>
    </submittedName>
</protein>